<dbReference type="InterPro" id="IPR009057">
    <property type="entry name" value="Homeodomain-like_sf"/>
</dbReference>
<proteinExistence type="predicted"/>
<sequence length="155" mass="17947">MMLFMKASKITDRENVIFILQDEIRRAYEARYDHRLHAILLVAQGMSSRQAAQFLGDSPRTVAYWVQRFEAEGLAGLADADRPGRPRRLDQEQICQIEKALRKSPLDIGLSVNLWDGKTLSAYVKQKFGIQLGVRQCQRLFRQLGFRLRKPRSKI</sequence>
<protein>
    <recommendedName>
        <fullName evidence="1">Winged helix-turn helix domain-containing protein</fullName>
    </recommendedName>
</protein>
<reference evidence="2" key="1">
    <citation type="journal article" date="2014" name="Front. Microbiol.">
        <title>High frequency of phylogenetically diverse reductive dehalogenase-homologous genes in deep subseafloor sedimentary metagenomes.</title>
        <authorList>
            <person name="Kawai M."/>
            <person name="Futagami T."/>
            <person name="Toyoda A."/>
            <person name="Takaki Y."/>
            <person name="Nishi S."/>
            <person name="Hori S."/>
            <person name="Arai W."/>
            <person name="Tsubouchi T."/>
            <person name="Morono Y."/>
            <person name="Uchiyama I."/>
            <person name="Ito T."/>
            <person name="Fujiyama A."/>
            <person name="Inagaki F."/>
            <person name="Takami H."/>
        </authorList>
    </citation>
    <scope>NUCLEOTIDE SEQUENCE</scope>
    <source>
        <strain evidence="2">Expedition CK06-06</strain>
    </source>
</reference>
<dbReference type="EMBL" id="BARU01013850">
    <property type="protein sequence ID" value="GAH41553.1"/>
    <property type="molecule type" value="Genomic_DNA"/>
</dbReference>
<feature type="domain" description="Winged helix-turn helix" evidence="1">
    <location>
        <begin position="112"/>
        <end position="152"/>
    </location>
</feature>
<gene>
    <name evidence="2" type="ORF">S03H2_24770</name>
</gene>
<dbReference type="AlphaFoldDB" id="X1H8D3"/>
<accession>X1H8D3</accession>
<comment type="caution">
    <text evidence="2">The sequence shown here is derived from an EMBL/GenBank/DDBJ whole genome shotgun (WGS) entry which is preliminary data.</text>
</comment>
<dbReference type="InterPro" id="IPR025959">
    <property type="entry name" value="Winged_HTH_dom"/>
</dbReference>
<dbReference type="Pfam" id="PF13551">
    <property type="entry name" value="HTH_29"/>
    <property type="match status" value="1"/>
</dbReference>
<organism evidence="2">
    <name type="scientific">marine sediment metagenome</name>
    <dbReference type="NCBI Taxonomy" id="412755"/>
    <lineage>
        <taxon>unclassified sequences</taxon>
        <taxon>metagenomes</taxon>
        <taxon>ecological metagenomes</taxon>
    </lineage>
</organism>
<feature type="non-terminal residue" evidence="2">
    <location>
        <position position="155"/>
    </location>
</feature>
<dbReference type="Pfam" id="PF13592">
    <property type="entry name" value="HTH_33"/>
    <property type="match status" value="1"/>
</dbReference>
<dbReference type="SUPFAM" id="SSF46689">
    <property type="entry name" value="Homeodomain-like"/>
    <property type="match status" value="1"/>
</dbReference>
<evidence type="ECO:0000313" key="2">
    <source>
        <dbReference type="EMBL" id="GAH41553.1"/>
    </source>
</evidence>
<name>X1H8D3_9ZZZZ</name>
<evidence type="ECO:0000259" key="1">
    <source>
        <dbReference type="Pfam" id="PF13592"/>
    </source>
</evidence>